<accession>A0ABR3S4L2</accession>
<evidence type="ECO:0000313" key="2">
    <source>
        <dbReference type="EMBL" id="KAL1611619.1"/>
    </source>
</evidence>
<proteinExistence type="predicted"/>
<feature type="compositionally biased region" description="Basic and acidic residues" evidence="1">
    <location>
        <begin position="136"/>
        <end position="146"/>
    </location>
</feature>
<feature type="region of interest" description="Disordered" evidence="1">
    <location>
        <begin position="259"/>
        <end position="322"/>
    </location>
</feature>
<feature type="compositionally biased region" description="Basic and acidic residues" evidence="1">
    <location>
        <begin position="536"/>
        <end position="552"/>
    </location>
</feature>
<dbReference type="Proteomes" id="UP001521222">
    <property type="component" value="Unassembled WGS sequence"/>
</dbReference>
<feature type="region of interest" description="Disordered" evidence="1">
    <location>
        <begin position="525"/>
        <end position="614"/>
    </location>
</feature>
<feature type="compositionally biased region" description="Basic and acidic residues" evidence="1">
    <location>
        <begin position="894"/>
        <end position="916"/>
    </location>
</feature>
<feature type="region of interest" description="Disordered" evidence="1">
    <location>
        <begin position="798"/>
        <end position="944"/>
    </location>
</feature>
<feature type="region of interest" description="Disordered" evidence="1">
    <location>
        <begin position="658"/>
        <end position="695"/>
    </location>
</feature>
<feature type="compositionally biased region" description="Polar residues" evidence="1">
    <location>
        <begin position="804"/>
        <end position="822"/>
    </location>
</feature>
<gene>
    <name evidence="2" type="ORF">SLS59_000338</name>
</gene>
<dbReference type="EMBL" id="JAKIXB020000001">
    <property type="protein sequence ID" value="KAL1611619.1"/>
    <property type="molecule type" value="Genomic_DNA"/>
</dbReference>
<feature type="compositionally biased region" description="Basic and acidic residues" evidence="1">
    <location>
        <begin position="273"/>
        <end position="304"/>
    </location>
</feature>
<evidence type="ECO:0000313" key="3">
    <source>
        <dbReference type="Proteomes" id="UP001521222"/>
    </source>
</evidence>
<protein>
    <submittedName>
        <fullName evidence="2">Uncharacterized protein</fullName>
    </submittedName>
</protein>
<feature type="region of interest" description="Disordered" evidence="1">
    <location>
        <begin position="136"/>
        <end position="190"/>
    </location>
</feature>
<evidence type="ECO:0000256" key="1">
    <source>
        <dbReference type="SAM" id="MobiDB-lite"/>
    </source>
</evidence>
<feature type="compositionally biased region" description="Basic and acidic residues" evidence="1">
    <location>
        <begin position="871"/>
        <end position="882"/>
    </location>
</feature>
<sequence length="971" mass="106025">MEAPDESPATNGAITDNKLPDPATSIRCIHCNRHFASISVEGGLIPATSQTPACALCEPFLGLYETLQTREQEHAALLDRGQKHHGRAIAHEKYRNARVALENFLMSIEAPNEATFDLAQAGFANRADPAQLEHADDVAEGPKFDETQQPSDRTSPPMESVPPPGPSPTLKRKVPRNPRASNGERKRIKFTETVEERPEYRGSLEFYRGAKEYVPGRYKAAEGSEFLDTSGSTLTFAKFTGQKKVGSMFIDIVSREEALEGEGGSPAMKKKGKANDNKKQSDQEEVRWEPRKEASQASSRELRNPRRSRSITPPLTTRPRRKIAHYDGQDDEAAEPTQDQPSLVVALKASLPNNGSTRVTRDVPPNSIKRTEDIQLSPYGHAVNEADIGKVDRKSAEAVTIIRTVANIRRELSILQQTIFTPKFIDTVSTAIHGFFEVLEPLEAAVTSRPTNEENTEEAAEEDRVYFEALDTAVTLSSTNTQQSVEPSRQSKSEPLRTDAAAQVNGADAIHAGSTLDANALDAMPRQDKQNTSGELKLDKLEKDRGERRDRPMPSIEAASGETSENKRVTLPKSIKDSKDARHQSARSQVLSRSKVEPRGRSRKTAPPNYQSLSYKFDEAPTPVSSIVKASRTAQVVRSKKSLAPFTVTLLEGEDIETEDEELNTSNTKRRNRASALEQTGHTKAAQGRARNPPSYSAVEPLSVNLAFGVTQHANGTTHQGLEGPLNRTLHASSIEPPQDTLLTAGNSTNSYDDGWIWGVEPPLKPVQQISPSYSSHNFNEAAGSVHQYVGELINNSRDDKQGTHAQSESEATNGSPQTNNIDRYLDTTPAGSGEISRDSESDVTVTDRPATGEAQVDTDTAHHSAQVKTINDRDLSADRNDQTNIETVDEDMHDAVEQSSEKPRDKFGDGDEAKVEMAVASPRNHRTAASQVGGPMEPMKGAGVRGNELVHSVTVVAGLAAKAASHQDNR</sequence>
<feature type="compositionally biased region" description="Basic and acidic residues" evidence="1">
    <location>
        <begin position="564"/>
        <end position="583"/>
    </location>
</feature>
<name>A0ABR3S4L2_9PLEO</name>
<organism evidence="2 3">
    <name type="scientific">Nothophoma quercina</name>
    <dbReference type="NCBI Taxonomy" id="749835"/>
    <lineage>
        <taxon>Eukaryota</taxon>
        <taxon>Fungi</taxon>
        <taxon>Dikarya</taxon>
        <taxon>Ascomycota</taxon>
        <taxon>Pezizomycotina</taxon>
        <taxon>Dothideomycetes</taxon>
        <taxon>Pleosporomycetidae</taxon>
        <taxon>Pleosporales</taxon>
        <taxon>Pleosporineae</taxon>
        <taxon>Didymellaceae</taxon>
        <taxon>Nothophoma</taxon>
    </lineage>
</organism>
<keyword evidence="3" id="KW-1185">Reference proteome</keyword>
<feature type="region of interest" description="Disordered" evidence="1">
    <location>
        <begin position="476"/>
        <end position="500"/>
    </location>
</feature>
<feature type="compositionally biased region" description="Polar residues" evidence="1">
    <location>
        <begin position="476"/>
        <end position="488"/>
    </location>
</feature>
<comment type="caution">
    <text evidence="2">The sequence shown here is derived from an EMBL/GenBank/DDBJ whole genome shotgun (WGS) entry which is preliminary data.</text>
</comment>
<reference evidence="2 3" key="1">
    <citation type="submission" date="2024-02" db="EMBL/GenBank/DDBJ databases">
        <title>De novo assembly and annotation of 12 fungi associated with fruit tree decline syndrome in Ontario, Canada.</title>
        <authorList>
            <person name="Sulman M."/>
            <person name="Ellouze W."/>
            <person name="Ilyukhin E."/>
        </authorList>
    </citation>
    <scope>NUCLEOTIDE SEQUENCE [LARGE SCALE GENOMIC DNA]</scope>
    <source>
        <strain evidence="2 3">M97-236</strain>
    </source>
</reference>